<organism evidence="1 2">
    <name type="scientific">Methylobacterium variabile</name>
    <dbReference type="NCBI Taxonomy" id="298794"/>
    <lineage>
        <taxon>Bacteria</taxon>
        <taxon>Pseudomonadati</taxon>
        <taxon>Pseudomonadota</taxon>
        <taxon>Alphaproteobacteria</taxon>
        <taxon>Hyphomicrobiales</taxon>
        <taxon>Methylobacteriaceae</taxon>
        <taxon>Methylobacterium</taxon>
    </lineage>
</organism>
<dbReference type="AlphaFoldDB" id="A0A0J6SY76"/>
<dbReference type="Proteomes" id="UP000035955">
    <property type="component" value="Unassembled WGS sequence"/>
</dbReference>
<reference evidence="1 2" key="1">
    <citation type="submission" date="2015-03" db="EMBL/GenBank/DDBJ databases">
        <title>Genome sequencing of Methylobacterium variabile DSM 16961.</title>
        <authorList>
            <person name="Chaudhry V."/>
            <person name="Patil P.B."/>
        </authorList>
    </citation>
    <scope>NUCLEOTIDE SEQUENCE [LARGE SCALE GENOMIC DNA]</scope>
    <source>
        <strain evidence="1 2">DSM 16961</strain>
    </source>
</reference>
<sequence length="139" mass="14792">MAGLDLSPQLLRAVRARLAADPALRSLVGGRVREAAGAREEWPFLRVDPPEVTPYEAQGWRGCACRLTVHAFLRGARGLGPVQDLLAAVAAALDEADLALARGELLWLSHERSLVLPEPLGPGSWHGVARFGAVAAETT</sequence>
<name>A0A0J6SY76_9HYPH</name>
<dbReference type="OrthoDB" id="7991781at2"/>
<keyword evidence="2" id="KW-1185">Reference proteome</keyword>
<dbReference type="RefSeq" id="WP_048443748.1">
    <property type="nucleotide sequence ID" value="NZ_LABY01000051.1"/>
</dbReference>
<dbReference type="PATRIC" id="fig|298794.3.peg.6158"/>
<dbReference type="Pfam" id="PF11367">
    <property type="entry name" value="Tail_completion_gp17"/>
    <property type="match status" value="1"/>
</dbReference>
<evidence type="ECO:0000313" key="1">
    <source>
        <dbReference type="EMBL" id="KMO40165.1"/>
    </source>
</evidence>
<proteinExistence type="predicted"/>
<comment type="caution">
    <text evidence="1">The sequence shown here is derived from an EMBL/GenBank/DDBJ whole genome shotgun (WGS) entry which is preliminary data.</text>
</comment>
<dbReference type="EMBL" id="LABY01000051">
    <property type="protein sequence ID" value="KMO40165.1"/>
    <property type="molecule type" value="Genomic_DNA"/>
</dbReference>
<accession>A0A0J6SY76</accession>
<evidence type="ECO:0008006" key="3">
    <source>
        <dbReference type="Google" id="ProtNLM"/>
    </source>
</evidence>
<dbReference type="Gene3D" id="3.30.2000.30">
    <property type="match status" value="1"/>
</dbReference>
<dbReference type="InterPro" id="IPR053745">
    <property type="entry name" value="Viral_Tail_Comp_sf"/>
</dbReference>
<protein>
    <recommendedName>
        <fullName evidence="3">DUF3168 domain-containing protein</fullName>
    </recommendedName>
</protein>
<dbReference type="InterPro" id="IPR021508">
    <property type="entry name" value="Gp17-like"/>
</dbReference>
<gene>
    <name evidence="1" type="ORF">VQ02_08520</name>
</gene>
<evidence type="ECO:0000313" key="2">
    <source>
        <dbReference type="Proteomes" id="UP000035955"/>
    </source>
</evidence>